<proteinExistence type="predicted"/>
<gene>
    <name evidence="2" type="ORF">FC59_GL001339</name>
</gene>
<dbReference type="Pfam" id="PF06028">
    <property type="entry name" value="DUF915"/>
    <property type="match status" value="1"/>
</dbReference>
<accession>A0A0R1VMJ8</accession>
<feature type="transmembrane region" description="Helical" evidence="1">
    <location>
        <begin position="6"/>
        <end position="24"/>
    </location>
</feature>
<dbReference type="InterPro" id="IPR029058">
    <property type="entry name" value="AB_hydrolase_fold"/>
</dbReference>
<evidence type="ECO:0000313" key="2">
    <source>
        <dbReference type="EMBL" id="KRM02956.1"/>
    </source>
</evidence>
<dbReference type="InterPro" id="IPR010315">
    <property type="entry name" value="DUF915_hydro-like"/>
</dbReference>
<sequence length="136" mass="15288">MKKKAYWISAIIVIILIIAGVFAFNKHQQQENDVQSIRKTKVTSKNIPTFFFHGWGSSYHAEEDMTAAIKKAGVSNTIVRVNVNKNGQAKIIGKITKNAKNPLVEVNFADNKLTNAHGSYTKYQGILFNRCKICQM</sequence>
<dbReference type="Gene3D" id="3.40.50.1820">
    <property type="entry name" value="alpha/beta hydrolase"/>
    <property type="match status" value="1"/>
</dbReference>
<evidence type="ECO:0008006" key="4">
    <source>
        <dbReference type="Google" id="ProtNLM"/>
    </source>
</evidence>
<dbReference type="PATRIC" id="fig|1423767.3.peg.1391"/>
<keyword evidence="1" id="KW-0812">Transmembrane</keyword>
<dbReference type="Proteomes" id="UP000051307">
    <property type="component" value="Unassembled WGS sequence"/>
</dbReference>
<comment type="caution">
    <text evidence="2">The sequence shown here is derived from an EMBL/GenBank/DDBJ whole genome shotgun (WGS) entry which is preliminary data.</text>
</comment>
<keyword evidence="1" id="KW-0472">Membrane</keyword>
<evidence type="ECO:0000313" key="3">
    <source>
        <dbReference type="Proteomes" id="UP000051307"/>
    </source>
</evidence>
<dbReference type="RefSeq" id="WP_269082128.1">
    <property type="nucleotide sequence ID" value="NZ_AZFU01000034.1"/>
</dbReference>
<dbReference type="EMBL" id="AZFU01000034">
    <property type="protein sequence ID" value="KRM02956.1"/>
    <property type="molecule type" value="Genomic_DNA"/>
</dbReference>
<dbReference type="eggNOG" id="COG4814">
    <property type="taxonomic scope" value="Bacteria"/>
</dbReference>
<dbReference type="AlphaFoldDB" id="A0A0R1VMJ8"/>
<reference evidence="2 3" key="1">
    <citation type="journal article" date="2015" name="Genome Announc.">
        <title>Expanding the biotechnology potential of lactobacilli through comparative genomics of 213 strains and associated genera.</title>
        <authorList>
            <person name="Sun Z."/>
            <person name="Harris H.M."/>
            <person name="McCann A."/>
            <person name="Guo C."/>
            <person name="Argimon S."/>
            <person name="Zhang W."/>
            <person name="Yang X."/>
            <person name="Jeffery I.B."/>
            <person name="Cooney J.C."/>
            <person name="Kagawa T.F."/>
            <person name="Liu W."/>
            <person name="Song Y."/>
            <person name="Salvetti E."/>
            <person name="Wrobel A."/>
            <person name="Rasinkangas P."/>
            <person name="Parkhill J."/>
            <person name="Rea M.C."/>
            <person name="O'Sullivan O."/>
            <person name="Ritari J."/>
            <person name="Douillard F.P."/>
            <person name="Paul Ross R."/>
            <person name="Yang R."/>
            <person name="Briner A.E."/>
            <person name="Felis G.E."/>
            <person name="de Vos W.M."/>
            <person name="Barrangou R."/>
            <person name="Klaenhammer T.R."/>
            <person name="Caufield P.W."/>
            <person name="Cui Y."/>
            <person name="Zhang H."/>
            <person name="O'Toole P.W."/>
        </authorList>
    </citation>
    <scope>NUCLEOTIDE SEQUENCE [LARGE SCALE GENOMIC DNA]</scope>
    <source>
        <strain evidence="2 3">DSM 16761</strain>
    </source>
</reference>
<name>A0A0R1VMJ8_9LACO</name>
<protein>
    <recommendedName>
        <fullName evidence="4">Cell surface hydrolase</fullName>
    </recommendedName>
</protein>
<keyword evidence="1" id="KW-1133">Transmembrane helix</keyword>
<organism evidence="2 3">
    <name type="scientific">Lactobacillus kitasatonis DSM 16761 = JCM 1039</name>
    <dbReference type="NCBI Taxonomy" id="1423767"/>
    <lineage>
        <taxon>Bacteria</taxon>
        <taxon>Bacillati</taxon>
        <taxon>Bacillota</taxon>
        <taxon>Bacilli</taxon>
        <taxon>Lactobacillales</taxon>
        <taxon>Lactobacillaceae</taxon>
        <taxon>Lactobacillus</taxon>
    </lineage>
</organism>
<evidence type="ECO:0000256" key="1">
    <source>
        <dbReference type="SAM" id="Phobius"/>
    </source>
</evidence>